<reference evidence="8 9" key="1">
    <citation type="submission" date="2016-12" db="EMBL/GenBank/DDBJ databases">
        <title>Draft genome of Tersicoccus phoenicis 1P05MA.</title>
        <authorList>
            <person name="Nakajima Y."/>
            <person name="Yoshizawa S."/>
            <person name="Nakamura K."/>
            <person name="Ogura Y."/>
            <person name="Hayashi T."/>
            <person name="Kogure K."/>
        </authorList>
    </citation>
    <scope>NUCLEOTIDE SEQUENCE [LARGE SCALE GENOMIC DNA]</scope>
    <source>
        <strain evidence="8 9">1p05MA</strain>
    </source>
</reference>
<comment type="function">
    <text evidence="1">Needed for flagellar regrowth and assembly.</text>
</comment>
<dbReference type="STRING" id="554083.BKD30_11345"/>
<organism evidence="8 9">
    <name type="scientific">Tersicoccus phoenicis</name>
    <dbReference type="NCBI Taxonomy" id="554083"/>
    <lineage>
        <taxon>Bacteria</taxon>
        <taxon>Bacillati</taxon>
        <taxon>Actinomycetota</taxon>
        <taxon>Actinomycetes</taxon>
        <taxon>Micrococcales</taxon>
        <taxon>Micrococcaceae</taxon>
        <taxon>Tersicoccus</taxon>
    </lineage>
</organism>
<dbReference type="GO" id="GO:0005829">
    <property type="term" value="C:cytosol"/>
    <property type="evidence" value="ECO:0007669"/>
    <property type="project" value="TreeGrafter"/>
</dbReference>
<keyword evidence="6" id="KW-1006">Bacterial flagellum protein export</keyword>
<dbReference type="GO" id="GO:0044781">
    <property type="term" value="P:bacterial-type flagellum organization"/>
    <property type="evidence" value="ECO:0007669"/>
    <property type="project" value="UniProtKB-KW"/>
</dbReference>
<proteinExistence type="inferred from homology"/>
<evidence type="ECO:0000256" key="4">
    <source>
        <dbReference type="ARBA" id="ARBA00022795"/>
    </source>
</evidence>
<dbReference type="OrthoDB" id="5114026at2"/>
<dbReference type="EMBL" id="MRDE01000072">
    <property type="protein sequence ID" value="OMH23523.1"/>
    <property type="molecule type" value="Genomic_DNA"/>
</dbReference>
<dbReference type="GO" id="GO:0015031">
    <property type="term" value="P:protein transport"/>
    <property type="evidence" value="ECO:0007669"/>
    <property type="project" value="UniProtKB-KW"/>
</dbReference>
<evidence type="ECO:0000256" key="5">
    <source>
        <dbReference type="ARBA" id="ARBA00022927"/>
    </source>
</evidence>
<evidence type="ECO:0000256" key="1">
    <source>
        <dbReference type="ARBA" id="ARBA00003041"/>
    </source>
</evidence>
<evidence type="ECO:0000313" key="9">
    <source>
        <dbReference type="Proteomes" id="UP000187085"/>
    </source>
</evidence>
<dbReference type="RefSeq" id="WP_076704742.1">
    <property type="nucleotide sequence ID" value="NZ_MRDE01000072.1"/>
</dbReference>
<protein>
    <recommendedName>
        <fullName evidence="7">Flagellar assembly protein FliH/Type III secretion system HrpE domain-containing protein</fullName>
    </recommendedName>
</protein>
<keyword evidence="3" id="KW-0813">Transport</keyword>
<dbReference type="AlphaFoldDB" id="A0A1R1L7L8"/>
<dbReference type="InterPro" id="IPR018035">
    <property type="entry name" value="Flagellar_FliH/T3SS_HrpE"/>
</dbReference>
<sequence>MSTDTQAARRSRPVPVVFPRVAAPGADRTRTEGFTRGHAAGYAAGLRSAEVAARLSQERHEAEQRAQAAAARARLDAAAAALQAAAGQLRARTAPVLADWDARFADAVVDLAEALLGDHTRRDPFAAARAALTRAVAADDADDMVRVRLNPADVALLRESGLAADLLPDGAALIADPLVAPGDALADYPAGTLDARLGTAVARVRTALEDAVREEGVG</sequence>
<feature type="domain" description="Flagellar assembly protein FliH/Type III secretion system HrpE" evidence="7">
    <location>
        <begin position="78"/>
        <end position="199"/>
    </location>
</feature>
<dbReference type="Pfam" id="PF02108">
    <property type="entry name" value="FliH"/>
    <property type="match status" value="1"/>
</dbReference>
<evidence type="ECO:0000313" key="8">
    <source>
        <dbReference type="EMBL" id="OMH23523.1"/>
    </source>
</evidence>
<keyword evidence="4" id="KW-1005">Bacterial flagellum biogenesis</keyword>
<dbReference type="PANTHER" id="PTHR34982:SF1">
    <property type="entry name" value="FLAGELLAR ASSEMBLY PROTEIN FLIH"/>
    <property type="match status" value="1"/>
</dbReference>
<gene>
    <name evidence="8" type="ORF">BKD30_11345</name>
</gene>
<evidence type="ECO:0000256" key="2">
    <source>
        <dbReference type="ARBA" id="ARBA00006602"/>
    </source>
</evidence>
<evidence type="ECO:0000259" key="7">
    <source>
        <dbReference type="Pfam" id="PF02108"/>
    </source>
</evidence>
<comment type="similarity">
    <text evidence="2">Belongs to the FliH family.</text>
</comment>
<dbReference type="InterPro" id="IPR051472">
    <property type="entry name" value="T3SS_Stator/FliH"/>
</dbReference>
<keyword evidence="5" id="KW-0653">Protein transport</keyword>
<comment type="caution">
    <text evidence="8">The sequence shown here is derived from an EMBL/GenBank/DDBJ whole genome shotgun (WGS) entry which is preliminary data.</text>
</comment>
<keyword evidence="9" id="KW-1185">Reference proteome</keyword>
<accession>A0A1R1L7L8</accession>
<evidence type="ECO:0000256" key="6">
    <source>
        <dbReference type="ARBA" id="ARBA00023225"/>
    </source>
</evidence>
<dbReference type="PANTHER" id="PTHR34982">
    <property type="entry name" value="YOP PROTEINS TRANSLOCATION PROTEIN L"/>
    <property type="match status" value="1"/>
</dbReference>
<dbReference type="Proteomes" id="UP000187085">
    <property type="component" value="Unassembled WGS sequence"/>
</dbReference>
<name>A0A1R1L7L8_9MICC</name>
<evidence type="ECO:0000256" key="3">
    <source>
        <dbReference type="ARBA" id="ARBA00022448"/>
    </source>
</evidence>